<dbReference type="SUPFAM" id="SSF47413">
    <property type="entry name" value="lambda repressor-like DNA-binding domains"/>
    <property type="match status" value="1"/>
</dbReference>
<dbReference type="HOGENOM" id="CLU_187005_0_0_6"/>
<reference evidence="2 3" key="1">
    <citation type="submission" date="2013-02" db="EMBL/GenBank/DDBJ databases">
        <title>The Genome Sequence of Acinetobacter sp. ANC 3862.</title>
        <authorList>
            <consortium name="The Broad Institute Genome Sequencing Platform"/>
            <consortium name="The Broad Institute Genome Sequencing Center for Infectious Disease"/>
            <person name="Cerqueira G."/>
            <person name="Feldgarden M."/>
            <person name="Courvalin P."/>
            <person name="Perichon B."/>
            <person name="Grillot-Courvalin C."/>
            <person name="Clermont D."/>
            <person name="Rocha E."/>
            <person name="Yoon E.-J."/>
            <person name="Nemec A."/>
            <person name="Walker B."/>
            <person name="Young S.K."/>
            <person name="Zeng Q."/>
            <person name="Gargeya S."/>
            <person name="Fitzgerald M."/>
            <person name="Haas B."/>
            <person name="Abouelleil A."/>
            <person name="Alvarado L."/>
            <person name="Arachchi H.M."/>
            <person name="Berlin A.M."/>
            <person name="Chapman S.B."/>
            <person name="Dewar J."/>
            <person name="Goldberg J."/>
            <person name="Griggs A."/>
            <person name="Gujja S."/>
            <person name="Hansen M."/>
            <person name="Howarth C."/>
            <person name="Imamovic A."/>
            <person name="Larimer J."/>
            <person name="McCowan C."/>
            <person name="Murphy C."/>
            <person name="Neiman D."/>
            <person name="Pearson M."/>
            <person name="Priest M."/>
            <person name="Roberts A."/>
            <person name="Saif S."/>
            <person name="Shea T."/>
            <person name="Sisk P."/>
            <person name="Sykes S."/>
            <person name="Wortman J."/>
            <person name="Nusbaum C."/>
            <person name="Birren B."/>
        </authorList>
    </citation>
    <scope>NUCLEOTIDE SEQUENCE [LARGE SCALE GENOMIC DNA]</scope>
    <source>
        <strain evidence="2 3">ANC 3862</strain>
    </source>
</reference>
<gene>
    <name evidence="2" type="ORF">F900_00003</name>
</gene>
<dbReference type="CDD" id="cd00093">
    <property type="entry name" value="HTH_XRE"/>
    <property type="match status" value="1"/>
</dbReference>
<dbReference type="Pfam" id="PF01381">
    <property type="entry name" value="HTH_3"/>
    <property type="match status" value="1"/>
</dbReference>
<dbReference type="GO" id="GO:0003677">
    <property type="term" value="F:DNA binding"/>
    <property type="evidence" value="ECO:0007669"/>
    <property type="project" value="InterPro"/>
</dbReference>
<dbReference type="RefSeq" id="WP_005213980.1">
    <property type="nucleotide sequence ID" value="NZ_KB850087.1"/>
</dbReference>
<dbReference type="EMBL" id="APRP01000001">
    <property type="protein sequence ID" value="ENX04590.1"/>
    <property type="molecule type" value="Genomic_DNA"/>
</dbReference>
<dbReference type="Gene3D" id="1.10.260.40">
    <property type="entry name" value="lambda repressor-like DNA-binding domains"/>
    <property type="match status" value="1"/>
</dbReference>
<dbReference type="SMART" id="SM00530">
    <property type="entry name" value="HTH_XRE"/>
    <property type="match status" value="1"/>
</dbReference>
<accession>N9NRQ6</accession>
<name>N9NRQ6_9GAMM</name>
<proteinExistence type="predicted"/>
<dbReference type="PATRIC" id="fig|1217705.3.peg.2"/>
<dbReference type="eggNOG" id="COG1396">
    <property type="taxonomic scope" value="Bacteria"/>
</dbReference>
<feature type="domain" description="HTH cro/C1-type" evidence="1">
    <location>
        <begin position="4"/>
        <end position="58"/>
    </location>
</feature>
<dbReference type="InterPro" id="IPR001387">
    <property type="entry name" value="Cro/C1-type_HTH"/>
</dbReference>
<evidence type="ECO:0000313" key="3">
    <source>
        <dbReference type="Proteomes" id="UP000013248"/>
    </source>
</evidence>
<dbReference type="STRING" id="1217705.F900_00003"/>
<evidence type="ECO:0000259" key="1">
    <source>
        <dbReference type="PROSITE" id="PS50943"/>
    </source>
</evidence>
<dbReference type="AlphaFoldDB" id="N9NRQ6"/>
<organism evidence="2 3">
    <name type="scientific">Acinetobacter modestus</name>
    <dbReference type="NCBI Taxonomy" id="1776740"/>
    <lineage>
        <taxon>Bacteria</taxon>
        <taxon>Pseudomonadati</taxon>
        <taxon>Pseudomonadota</taxon>
        <taxon>Gammaproteobacteria</taxon>
        <taxon>Moraxellales</taxon>
        <taxon>Moraxellaceae</taxon>
        <taxon>Acinetobacter</taxon>
    </lineage>
</organism>
<sequence>MTPLRRIREIHKYSLAEVAAAVSSDAGNLSRIENGNQKPSLQLAEDLTHFFKGEITEMQLLYPERFDVAAPKEFDDLSKPEKEISK</sequence>
<dbReference type="InterPro" id="IPR010982">
    <property type="entry name" value="Lambda_DNA-bd_dom_sf"/>
</dbReference>
<dbReference type="Proteomes" id="UP000013248">
    <property type="component" value="Unassembled WGS sequence"/>
</dbReference>
<protein>
    <recommendedName>
        <fullName evidence="1">HTH cro/C1-type domain-containing protein</fullName>
    </recommendedName>
</protein>
<evidence type="ECO:0000313" key="2">
    <source>
        <dbReference type="EMBL" id="ENX04590.1"/>
    </source>
</evidence>
<dbReference type="PROSITE" id="PS50943">
    <property type="entry name" value="HTH_CROC1"/>
    <property type="match status" value="1"/>
</dbReference>
<comment type="caution">
    <text evidence="2">The sequence shown here is derived from an EMBL/GenBank/DDBJ whole genome shotgun (WGS) entry which is preliminary data.</text>
</comment>